<feature type="domain" description="STAS" evidence="8">
    <location>
        <begin position="704"/>
        <end position="830"/>
    </location>
</feature>
<feature type="transmembrane region" description="Helical" evidence="6">
    <location>
        <begin position="337"/>
        <end position="361"/>
    </location>
</feature>
<feature type="region of interest" description="Disordered" evidence="5">
    <location>
        <begin position="177"/>
        <end position="197"/>
    </location>
</feature>
<feature type="transmembrane region" description="Helical" evidence="6">
    <location>
        <begin position="739"/>
        <end position="759"/>
    </location>
</feature>
<keyword evidence="2 6" id="KW-0812">Transmembrane</keyword>
<dbReference type="InterPro" id="IPR002645">
    <property type="entry name" value="STAS_dom"/>
</dbReference>
<keyword evidence="3 6" id="KW-1133">Transmembrane helix</keyword>
<evidence type="ECO:0000256" key="1">
    <source>
        <dbReference type="ARBA" id="ARBA00004141"/>
    </source>
</evidence>
<dbReference type="Pfam" id="PF01740">
    <property type="entry name" value="STAS"/>
    <property type="match status" value="1"/>
</dbReference>
<dbReference type="EMBL" id="MBFR01000496">
    <property type="protein sequence ID" value="PVU87423.1"/>
    <property type="molecule type" value="Genomic_DNA"/>
</dbReference>
<feature type="transmembrane region" description="Helical" evidence="6">
    <location>
        <begin position="373"/>
        <end position="395"/>
    </location>
</feature>
<dbReference type="PANTHER" id="PTHR43310:SF4">
    <property type="entry name" value="AFR304WP"/>
    <property type="match status" value="1"/>
</dbReference>
<dbReference type="SUPFAM" id="SSF51206">
    <property type="entry name" value="cAMP-binding domain-like"/>
    <property type="match status" value="1"/>
</dbReference>
<dbReference type="Gene3D" id="2.60.120.10">
    <property type="entry name" value="Jelly Rolls"/>
    <property type="match status" value="1"/>
</dbReference>
<evidence type="ECO:0000256" key="2">
    <source>
        <dbReference type="ARBA" id="ARBA00022692"/>
    </source>
</evidence>
<feature type="transmembrane region" description="Helical" evidence="6">
    <location>
        <begin position="307"/>
        <end position="325"/>
    </location>
</feature>
<evidence type="ECO:0000313" key="9">
    <source>
        <dbReference type="EMBL" id="PVU87423.1"/>
    </source>
</evidence>
<evidence type="ECO:0000256" key="4">
    <source>
        <dbReference type="ARBA" id="ARBA00023136"/>
    </source>
</evidence>
<sequence length="1076" mass="120118">MASRAQSNSIWSTGNDSSIEDLLSSSNYSLSNSQPFNIENPKANLGRKSILENSEAIHSKSLYLSSISLEDHRLPTSSIPNTNLSPLNPSKLHKLQPQTYTNLSNSLPKAGYLSLLMTDSNPSTSNQSDQPFNLTQSASESSRLLENYISTDISALPNLNNIPPKLSSSTLASENKSILQKSLQKSPQNSSQNSSTQYFSNNYDTISRTDLASSDNHPEFFTLNRFKRKTAVFFNLLQSPIQYLPAVFLGLIFNLLDGISYGLITFPLSIPEYEHMGPVGLSMFFVSTIVCQVVLSSGFSAFRGANGLMMIEVIPFLYEMCNIILNTVGRNNKDRVIATTLMAYALGSIMTGSVFLILGAFKIGKLVDFFPRHILVGCIGGVGYFLVQTGFEVMSSIPFSFSLSVILQYLQPDKLVLWGSALLSAIFLRVLNLKFKGPMLVPFYCLLIPICFYLFVFAYKIPIDKLRADGWVFPLAKSDVPFYYYLTLFDLSNTDWVAIWKTVPTMIGLSFFGILHVPINVPALAVSISMNKLDTDRELVAHGISNIISGFLGSFQNYLVYSNSVLFYKSGGDSRLAGILLALVTVVIMISGPSILGYIPTIVVGMLIFHLGFELLKEALFDTWGVVNNIEYITISAIVLTMALVGFNEGIILGIVLACVFFILIYSNRSVIWKSCTGLSARSTVRRLYKHKIYLDQVVQQIHVMRLQGFMFFGTINFVEDSILLLLNKRQWEDNPIRFLIIDFAFVTGMDFSAAEAFIRLKRILTQKQIHLVMCGVSNNSEVSKALISSGLWVNDSSTQHNLAETYENNSQELNYLHVFSGLNAALEWCENFLLEYYIAFTNLNRKSESIINKPIDTKKQNKKPSDLISSELYSSSPRLTMLTRASKIISEPSQQSTTSATSSSETQSIPNNLHYAINLLSLALHKDDHPLPLEKFSFLVPYLTELCLTPGEYLWRKNDSPKGLYLVKSGLLSASITSFSSTPIFTNERPEIDNSTDENAFESIISGTLFGEIQLLTGKSYNNNVIARTNVELYFLSRENFEQLSKTESAKVLEFVRLLLVYTDQYISSVSSFCY</sequence>
<comment type="subcellular location">
    <subcellularLocation>
        <location evidence="1">Membrane</location>
        <topology evidence="1">Multi-pass membrane protein</topology>
    </subcellularLocation>
</comment>
<evidence type="ECO:0000256" key="5">
    <source>
        <dbReference type="SAM" id="MobiDB-lite"/>
    </source>
</evidence>
<feature type="domain" description="Cyclic nucleotide-binding" evidence="7">
    <location>
        <begin position="940"/>
        <end position="1045"/>
    </location>
</feature>
<name>A0A2T9Y534_9FUNG</name>
<dbReference type="PROSITE" id="PS50801">
    <property type="entry name" value="STAS"/>
    <property type="match status" value="1"/>
</dbReference>
<evidence type="ECO:0000256" key="3">
    <source>
        <dbReference type="ARBA" id="ARBA00022989"/>
    </source>
</evidence>
<feature type="transmembrane region" description="Helical" evidence="6">
    <location>
        <begin position="540"/>
        <end position="560"/>
    </location>
</feature>
<feature type="transmembrane region" description="Helical" evidence="6">
    <location>
        <begin position="507"/>
        <end position="528"/>
    </location>
</feature>
<evidence type="ECO:0000259" key="8">
    <source>
        <dbReference type="PROSITE" id="PS50801"/>
    </source>
</evidence>
<dbReference type="CDD" id="cd00038">
    <property type="entry name" value="CAP_ED"/>
    <property type="match status" value="1"/>
</dbReference>
<evidence type="ECO:0008006" key="11">
    <source>
        <dbReference type="Google" id="ProtNLM"/>
    </source>
</evidence>
<dbReference type="InterPro" id="IPR018490">
    <property type="entry name" value="cNMP-bd_dom_sf"/>
</dbReference>
<dbReference type="InterPro" id="IPR011547">
    <property type="entry name" value="SLC26A/SulP_dom"/>
</dbReference>
<dbReference type="InterPro" id="IPR052706">
    <property type="entry name" value="Membrane-Transporter-like"/>
</dbReference>
<feature type="transmembrane region" description="Helical" evidence="6">
    <location>
        <begin position="482"/>
        <end position="500"/>
    </location>
</feature>
<protein>
    <recommendedName>
        <fullName evidence="11">STAS domain-containing protein</fullName>
    </recommendedName>
</protein>
<keyword evidence="4 6" id="KW-0472">Membrane</keyword>
<dbReference type="InterPro" id="IPR014710">
    <property type="entry name" value="RmlC-like_jellyroll"/>
</dbReference>
<accession>A0A2T9Y534</accession>
<evidence type="ECO:0000259" key="7">
    <source>
        <dbReference type="PROSITE" id="PS50042"/>
    </source>
</evidence>
<comment type="caution">
    <text evidence="9">The sequence shown here is derived from an EMBL/GenBank/DDBJ whole genome shotgun (WGS) entry which is preliminary data.</text>
</comment>
<dbReference type="SUPFAM" id="SSF52091">
    <property type="entry name" value="SpoIIaa-like"/>
    <property type="match status" value="1"/>
</dbReference>
<organism evidence="9 10">
    <name type="scientific">Smittium simulii</name>
    <dbReference type="NCBI Taxonomy" id="133385"/>
    <lineage>
        <taxon>Eukaryota</taxon>
        <taxon>Fungi</taxon>
        <taxon>Fungi incertae sedis</taxon>
        <taxon>Zoopagomycota</taxon>
        <taxon>Kickxellomycotina</taxon>
        <taxon>Harpellomycetes</taxon>
        <taxon>Harpellales</taxon>
        <taxon>Legeriomycetaceae</taxon>
        <taxon>Smittium</taxon>
    </lineage>
</organism>
<dbReference type="Proteomes" id="UP000245383">
    <property type="component" value="Unassembled WGS sequence"/>
</dbReference>
<reference evidence="9 10" key="1">
    <citation type="journal article" date="2018" name="MBio">
        <title>Comparative Genomics Reveals the Core Gene Toolbox for the Fungus-Insect Symbiosis.</title>
        <authorList>
            <person name="Wang Y."/>
            <person name="Stata M."/>
            <person name="Wang W."/>
            <person name="Stajich J.E."/>
            <person name="White M.M."/>
            <person name="Moncalvo J.M."/>
        </authorList>
    </citation>
    <scope>NUCLEOTIDE SEQUENCE [LARGE SCALE GENOMIC DNA]</scope>
    <source>
        <strain evidence="9 10">SWE-8-4</strain>
    </source>
</reference>
<dbReference type="PROSITE" id="PS50042">
    <property type="entry name" value="CNMP_BINDING_3"/>
    <property type="match status" value="1"/>
</dbReference>
<dbReference type="AlphaFoldDB" id="A0A2T9Y534"/>
<feature type="region of interest" description="Disordered" evidence="5">
    <location>
        <begin position="118"/>
        <end position="137"/>
    </location>
</feature>
<dbReference type="InterPro" id="IPR036513">
    <property type="entry name" value="STAS_dom_sf"/>
</dbReference>
<dbReference type="STRING" id="133385.A0A2T9Y534"/>
<dbReference type="PANTHER" id="PTHR43310">
    <property type="entry name" value="SULFATE TRANSPORTER YBAR-RELATED"/>
    <property type="match status" value="1"/>
</dbReference>
<dbReference type="Gene3D" id="3.30.750.24">
    <property type="entry name" value="STAS domain"/>
    <property type="match status" value="1"/>
</dbReference>
<dbReference type="Pfam" id="PF00916">
    <property type="entry name" value="Sulfate_transp"/>
    <property type="match status" value="1"/>
</dbReference>
<feature type="transmembrane region" description="Helical" evidence="6">
    <location>
        <begin position="276"/>
        <end position="295"/>
    </location>
</feature>
<feature type="transmembrane region" description="Helical" evidence="6">
    <location>
        <begin position="415"/>
        <end position="431"/>
    </location>
</feature>
<dbReference type="Pfam" id="PF00027">
    <property type="entry name" value="cNMP_binding"/>
    <property type="match status" value="1"/>
</dbReference>
<dbReference type="OrthoDB" id="409725at2759"/>
<feature type="transmembrane region" description="Helical" evidence="6">
    <location>
        <begin position="243"/>
        <end position="264"/>
    </location>
</feature>
<dbReference type="GO" id="GO:0016020">
    <property type="term" value="C:membrane"/>
    <property type="evidence" value="ECO:0007669"/>
    <property type="project" value="UniProtKB-SubCell"/>
</dbReference>
<feature type="transmembrane region" description="Helical" evidence="6">
    <location>
        <begin position="633"/>
        <end position="666"/>
    </location>
</feature>
<proteinExistence type="predicted"/>
<feature type="transmembrane region" description="Helical" evidence="6">
    <location>
        <begin position="443"/>
        <end position="462"/>
    </location>
</feature>
<keyword evidence="10" id="KW-1185">Reference proteome</keyword>
<evidence type="ECO:0000313" key="10">
    <source>
        <dbReference type="Proteomes" id="UP000245383"/>
    </source>
</evidence>
<feature type="compositionally biased region" description="Low complexity" evidence="5">
    <location>
        <begin position="182"/>
        <end position="197"/>
    </location>
</feature>
<dbReference type="InterPro" id="IPR000595">
    <property type="entry name" value="cNMP-bd_dom"/>
</dbReference>
<feature type="transmembrane region" description="Helical" evidence="6">
    <location>
        <begin position="580"/>
        <end position="613"/>
    </location>
</feature>
<evidence type="ECO:0000256" key="6">
    <source>
        <dbReference type="SAM" id="Phobius"/>
    </source>
</evidence>
<gene>
    <name evidence="9" type="ORF">BB561_006339</name>
</gene>
<dbReference type="CDD" id="cd07042">
    <property type="entry name" value="STAS_SulP_like_sulfate_transporter"/>
    <property type="match status" value="1"/>
</dbReference>